<dbReference type="InterPro" id="IPR010730">
    <property type="entry name" value="HET"/>
</dbReference>
<dbReference type="Proteomes" id="UP001140502">
    <property type="component" value="Unassembled WGS sequence"/>
</dbReference>
<dbReference type="SUPFAM" id="SSF55874">
    <property type="entry name" value="ATPase domain of HSP90 chaperone/DNA topoisomerase II/histidine kinase"/>
    <property type="match status" value="1"/>
</dbReference>
<dbReference type="Pfam" id="PF06985">
    <property type="entry name" value="HET"/>
    <property type="match status" value="1"/>
</dbReference>
<gene>
    <name evidence="3" type="ORF">N0V84_011691</name>
</gene>
<dbReference type="InterPro" id="IPR052895">
    <property type="entry name" value="HetReg/Transcr_Mod"/>
</dbReference>
<dbReference type="EMBL" id="JAPEUR010000461">
    <property type="protein sequence ID" value="KAJ4309125.1"/>
    <property type="molecule type" value="Genomic_DNA"/>
</dbReference>
<evidence type="ECO:0000313" key="4">
    <source>
        <dbReference type="Proteomes" id="UP001140502"/>
    </source>
</evidence>
<name>A0A9W8TE04_9HYPO</name>
<dbReference type="Gene3D" id="3.30.565.10">
    <property type="entry name" value="Histidine kinase-like ATPase, C-terminal domain"/>
    <property type="match status" value="1"/>
</dbReference>
<keyword evidence="4" id="KW-1185">Reference proteome</keyword>
<comment type="caution">
    <text evidence="3">The sequence shown here is derived from an EMBL/GenBank/DDBJ whole genome shotgun (WGS) entry which is preliminary data.</text>
</comment>
<organism evidence="3 4">
    <name type="scientific">Fusarium piperis</name>
    <dbReference type="NCBI Taxonomy" id="1435070"/>
    <lineage>
        <taxon>Eukaryota</taxon>
        <taxon>Fungi</taxon>
        <taxon>Dikarya</taxon>
        <taxon>Ascomycota</taxon>
        <taxon>Pezizomycotina</taxon>
        <taxon>Sordariomycetes</taxon>
        <taxon>Hypocreomycetidae</taxon>
        <taxon>Hypocreales</taxon>
        <taxon>Nectriaceae</taxon>
        <taxon>Fusarium</taxon>
        <taxon>Fusarium solani species complex</taxon>
    </lineage>
</organism>
<evidence type="ECO:0000259" key="2">
    <source>
        <dbReference type="Pfam" id="PF06985"/>
    </source>
</evidence>
<dbReference type="InterPro" id="IPR036890">
    <property type="entry name" value="HATPase_C_sf"/>
</dbReference>
<dbReference type="PANTHER" id="PTHR24148:SF73">
    <property type="entry name" value="HET DOMAIN PROTEIN (AFU_ORTHOLOGUE AFUA_8G01020)"/>
    <property type="match status" value="1"/>
</dbReference>
<dbReference type="NCBIfam" id="NF047352">
    <property type="entry name" value="P_loop_sacsin"/>
    <property type="match status" value="1"/>
</dbReference>
<accession>A0A9W8TE04</accession>
<feature type="domain" description="Heterokaryon incompatibility" evidence="2">
    <location>
        <begin position="1524"/>
        <end position="1680"/>
    </location>
</feature>
<evidence type="ECO:0000313" key="3">
    <source>
        <dbReference type="EMBL" id="KAJ4309125.1"/>
    </source>
</evidence>
<proteinExistence type="predicted"/>
<protein>
    <recommendedName>
        <fullName evidence="2">Heterokaryon incompatibility domain-containing protein</fullName>
    </recommendedName>
</protein>
<feature type="region of interest" description="Disordered" evidence="1">
    <location>
        <begin position="1195"/>
        <end position="1218"/>
    </location>
</feature>
<evidence type="ECO:0000256" key="1">
    <source>
        <dbReference type="SAM" id="MobiDB-lite"/>
    </source>
</evidence>
<dbReference type="PANTHER" id="PTHR24148">
    <property type="entry name" value="ANKYRIN REPEAT DOMAIN-CONTAINING PROTEIN 39 HOMOLOG-RELATED"/>
    <property type="match status" value="1"/>
</dbReference>
<sequence>MLRYNGSSDLPKSESDAKKHIAKIRKARDKDKKSGIAGMMDNAIGILSDDLYQKPSHFILEFLQNADDGNYDAPEPTLVITLKDNTVRFDANEVGFTRTNVDSLCSLGSSSKVHSDQATGHKGIGFKSVFKVADKVWIKSGHYSFKFDARERLGTVDPIWTSFPDEEREGYTSIRLRFLPKLDISALADELLRLDAQLLLFLRKIECIEIHVIPKDGRRAQPPRVLRRRADSRIPDGLQQFTLTSTYASSFLVSSHRVTNIGQDHRRKGRGDSNILLAFPEVLSRVPPTATQNVYSFLPIRNYGFKFIIQADFLLTASREDIDSSSDWNLKLRDALPYALLTAIKRFNSRRLYGAWLPYLIFDYSQPGFFEDLGKDVLKLLSKQPILKSINGDLKPPSELTRIPASLADRDGSSMIPRGFCPYTLVSSELSSQFAGALDGLGVRTLSSDEFLSEISYFITKFPKVFQTQPSGWHAQLASILFSLTRSPQYRDQISQLPIVLLQDGRWVTPDAGQLLLPLRSSVGPVPKGIPAMEVHRDVADDPSRLRLTQEFGARESGLKMVCDIITKTHEDMTFASESLDTDELVSHIVFLYRAKWLRTSVSTKIWFVAEDGSRDRGNRMYVDSNLEYSAGVVFSGAHRSRFRFLHDKYEIAFSRVRSNENPAPWKKWIRENFGVAHLPRLVSTLSGDKPSFILSRDFRYLMDHQPSNIVLSVLKHNWNHYSRWIQETPTDATEKDKKRSKEKLRSELSSWRVHCRGGPVVQLGRTCLPRKNVLVGLGLWGHASGMQGHAQGYPLLNISDPEDNGWDLLRNFDVVVELKPIHFINRLMDLRRTDTTRAAVSVLYDQIVACAEDSQLGAIRKSFEENNLIFIPPTDDRPGRWVGLDECTWEGFVCLQKIPDLKRHYPSLQHETLFRKYLNIPVANLKTLVSEVQQITSSDSLSYIRDLLVTTSRRMDAATMSEFTDAATVKQLGGRKIWPITKSGSSDGFESLMANDDVWYIPDHGHLRETFSGKLPFLAFDTATLAQLDHLLRPFGLDRRIISKAATSKTSTMGEAPCIVDYTKALTAKAEYIARLVPLNHADRSTILRRLGTICVYQPQKVSVQWVVVTQVGDVVYGHEESGRVSVATKEDGIDIYLVSEDSNIYCPPLELTEELAACCGITNPEHIQLLTHILVQQDDKRISSDLERKGIPNDLEGFDNTNAKLPEPSSEDVKISSSFDDHLDNLSLQVQTQRGSYIERTPSPASYVARTAEWDEVQKRYRLVTVGPRTKSIKYGVTALSVPESFASGTYSEKEDNFAGQLYVSSFLQEVIGDGYKPSIHWTSALRNMKGHSPFQDDASDTSTFTIQDHLGRFKEFLAQQGFQAIESLADSVTFHIETIVSDESLYSGFTLNAHQAKKAERLSLTRPANIPLTEVFILAVVCNLHDEPRVAFFDDPWRHYHGGSLSLEAPSGYWARFNETARPLHIRDATNVQAMSEDSGCYRYRGLRPGEIRLFKLSLGTDDEPLRGTVHHVLADSDEEYQALSYVWGNISSSLAPHSIETPEGALRISFSLHSALRAIRDQKVEIMLWIDAICINQESVTEKAIQIRLLSTIFQSATQVVAWLGPEDQSQNGDMVIENLKNITRLSRESESTYWLEFLGSIKAKNASRGCDVDPLAGLDAFLDRPWFKRVWIVQELVLPNKVTLVCGKSTMDWDEFFEAIQLCERGFNSGSHHHTDDPLILQHSSPAYALGMARKSLREGRNKFGFLRLLDMFAHCQATKLVDKLFALLGLGSDCSQEEFNPDYDSTMQQVVQRYAACFVQRGQIMDLLCRAGVNKSYDFCSWIPEWTRHDFPQTISTWDATKGAFYAGRREHPTAQVRETSDSGLSVLHISGLSVDKITSVATIREISKDGAGYSGTAADFRNLIKFVHSYPSGEDKGSILLKLPIGDARKPHLESTTDRFRAYRDFLSQETNDWPDNLEELVWGNRKRSPEEDRVVKQYWQTSQAFMNRMSKAAFCRTERGYAGLVPGGSQKGDEICVFGGGKAPFVLRKRIGAEFALVGECYIHGLMYGAENVQGTQERQFCIV</sequence>
<dbReference type="OrthoDB" id="1262810at2759"/>
<feature type="compositionally biased region" description="Polar residues" evidence="1">
    <location>
        <begin position="1"/>
        <end position="10"/>
    </location>
</feature>
<reference evidence="3" key="1">
    <citation type="submission" date="2022-10" db="EMBL/GenBank/DDBJ databases">
        <title>Tapping the CABI collections for fungal endophytes: first genome assemblies for Collariella, Neodidymelliopsis, Ascochyta clinopodiicola, Didymella pomorum, Didymosphaeria variabile, Neocosmospora piperis and Neocucurbitaria cava.</title>
        <authorList>
            <person name="Hill R."/>
        </authorList>
    </citation>
    <scope>NUCLEOTIDE SEQUENCE</scope>
    <source>
        <strain evidence="3">IMI 366586</strain>
    </source>
</reference>
<feature type="region of interest" description="Disordered" evidence="1">
    <location>
        <begin position="1"/>
        <end position="33"/>
    </location>
</feature>
<dbReference type="Pfam" id="PF26639">
    <property type="entry name" value="Het-6_barrel"/>
    <property type="match status" value="1"/>
</dbReference>